<dbReference type="Pfam" id="PF00144">
    <property type="entry name" value="Beta-lactamase"/>
    <property type="match status" value="1"/>
</dbReference>
<dbReference type="STRING" id="980251.GCA_001642875_05110"/>
<sequence length="513" mass="56757" precursor="true">MRSATSFPAMSIVSNASAICVLFGALLFASTTNGQEQSPDSTEVLQICMASADAVDGLTKIDVEGKPPIFVDSESVVSRVDIESVEAKLDRSGRKNIYLRLTAAGGEKLATASASNLGKPMAILFNGNLVSAPVIRSKISRDVVINGNFSEDRIQEMLQTLQPDSKRSKLKSFEPESLEKFSKRLDRAFENRLFSGTVLIAVDGKIVFEKSVGFANIDDETPFAENSSFRLASVSKQFVAMGIMQLKEDGKLDFDDDITKYLPTLPYKGVTIRHLLNHTGGLTDYMDLFRNHWDTDAENDERKTAFNHDMIALYAEHKPDPDFEPGERYAYSNTGYVLLGSIIESVSGHSIHDFLKQRIFDPVGMTDSHAFSPDEQKFDPANRVFGFAWQGTSHVANDWNYLNGMVGDGGIYASARDLLKWDQALYGEKLVSRKTLTEAFTPGKLNNGDQTDYGFGWMVERSADDGLTVSHGGHWVGFQTSILRGIDRKLTVILLSNNSTQHLDQITRAIDQL</sequence>
<feature type="signal peptide" evidence="1">
    <location>
        <begin position="1"/>
        <end position="18"/>
    </location>
</feature>
<dbReference type="Gene3D" id="3.30.1360.200">
    <property type="match status" value="1"/>
</dbReference>
<evidence type="ECO:0000256" key="1">
    <source>
        <dbReference type="SAM" id="SignalP"/>
    </source>
</evidence>
<dbReference type="Gene3D" id="3.40.710.10">
    <property type="entry name" value="DD-peptidase/beta-lactamase superfamily"/>
    <property type="match status" value="1"/>
</dbReference>
<dbReference type="RefSeq" id="WP_084416869.1">
    <property type="nucleotide sequence ID" value="NZ_CP042912.1"/>
</dbReference>
<evidence type="ECO:0000313" key="4">
    <source>
        <dbReference type="EMBL" id="QEG22873.1"/>
    </source>
</evidence>
<feature type="domain" description="SecDF P1 head subdomain" evidence="3">
    <location>
        <begin position="65"/>
        <end position="161"/>
    </location>
</feature>
<keyword evidence="5" id="KW-1185">Reference proteome</keyword>
<organism evidence="4 5">
    <name type="scientific">Mariniblastus fucicola</name>
    <dbReference type="NCBI Taxonomy" id="980251"/>
    <lineage>
        <taxon>Bacteria</taxon>
        <taxon>Pseudomonadati</taxon>
        <taxon>Planctomycetota</taxon>
        <taxon>Planctomycetia</taxon>
        <taxon>Pirellulales</taxon>
        <taxon>Pirellulaceae</taxon>
        <taxon>Mariniblastus</taxon>
    </lineage>
</organism>
<dbReference type="OrthoDB" id="284523at2"/>
<reference evidence="4 5" key="1">
    <citation type="submission" date="2019-08" db="EMBL/GenBank/DDBJ databases">
        <title>Deep-cultivation of Planctomycetes and their phenomic and genomic characterization uncovers novel biology.</title>
        <authorList>
            <person name="Wiegand S."/>
            <person name="Jogler M."/>
            <person name="Boedeker C."/>
            <person name="Pinto D."/>
            <person name="Vollmers J."/>
            <person name="Rivas-Marin E."/>
            <person name="Kohn T."/>
            <person name="Peeters S.H."/>
            <person name="Heuer A."/>
            <person name="Rast P."/>
            <person name="Oberbeckmann S."/>
            <person name="Bunk B."/>
            <person name="Jeske O."/>
            <person name="Meyerdierks A."/>
            <person name="Storesund J.E."/>
            <person name="Kallscheuer N."/>
            <person name="Luecker S."/>
            <person name="Lage O.M."/>
            <person name="Pohl T."/>
            <person name="Merkel B.J."/>
            <person name="Hornburger P."/>
            <person name="Mueller R.-W."/>
            <person name="Bruemmer F."/>
            <person name="Labrenz M."/>
            <person name="Spormann A.M."/>
            <person name="Op den Camp H."/>
            <person name="Overmann J."/>
            <person name="Amann R."/>
            <person name="Jetten M.S.M."/>
            <person name="Mascher T."/>
            <person name="Medema M.H."/>
            <person name="Devos D.P."/>
            <person name="Kaster A.-K."/>
            <person name="Ovreas L."/>
            <person name="Rohde M."/>
            <person name="Galperin M.Y."/>
            <person name="Jogler C."/>
        </authorList>
    </citation>
    <scope>NUCLEOTIDE SEQUENCE [LARGE SCALE GENOMIC DNA]</scope>
    <source>
        <strain evidence="4 5">FC18</strain>
    </source>
</reference>
<gene>
    <name evidence="4" type="primary">pbpE_1</name>
    <name evidence="4" type="ORF">MFFC18_27600</name>
</gene>
<feature type="domain" description="Beta-lactamase-related" evidence="2">
    <location>
        <begin position="192"/>
        <end position="501"/>
    </location>
</feature>
<proteinExistence type="predicted"/>
<feature type="chain" id="PRO_5022901782" evidence="1">
    <location>
        <begin position="19"/>
        <end position="513"/>
    </location>
</feature>
<evidence type="ECO:0000259" key="2">
    <source>
        <dbReference type="Pfam" id="PF00144"/>
    </source>
</evidence>
<dbReference type="Pfam" id="PF22599">
    <property type="entry name" value="SecDF_P1_head"/>
    <property type="match status" value="1"/>
</dbReference>
<dbReference type="AlphaFoldDB" id="A0A5B9PK58"/>
<dbReference type="PANTHER" id="PTHR46825">
    <property type="entry name" value="D-ALANYL-D-ALANINE-CARBOXYPEPTIDASE/ENDOPEPTIDASE AMPH"/>
    <property type="match status" value="1"/>
</dbReference>
<dbReference type="SUPFAM" id="SSF56601">
    <property type="entry name" value="beta-lactamase/transpeptidase-like"/>
    <property type="match status" value="1"/>
</dbReference>
<dbReference type="InterPro" id="IPR012338">
    <property type="entry name" value="Beta-lactam/transpept-like"/>
</dbReference>
<evidence type="ECO:0000259" key="3">
    <source>
        <dbReference type="Pfam" id="PF22599"/>
    </source>
</evidence>
<protein>
    <submittedName>
        <fullName evidence="4">Penicillin-binding protein 4</fullName>
    </submittedName>
</protein>
<dbReference type="PANTHER" id="PTHR46825:SF9">
    <property type="entry name" value="BETA-LACTAMASE-RELATED DOMAIN-CONTAINING PROTEIN"/>
    <property type="match status" value="1"/>
</dbReference>
<accession>A0A5B9PK58</accession>
<evidence type="ECO:0000313" key="5">
    <source>
        <dbReference type="Proteomes" id="UP000322214"/>
    </source>
</evidence>
<keyword evidence="1" id="KW-0732">Signal</keyword>
<dbReference type="InterPro" id="IPR054384">
    <property type="entry name" value="SecDF_P1_head"/>
</dbReference>
<dbReference type="Proteomes" id="UP000322214">
    <property type="component" value="Chromosome"/>
</dbReference>
<dbReference type="EMBL" id="CP042912">
    <property type="protein sequence ID" value="QEG22873.1"/>
    <property type="molecule type" value="Genomic_DNA"/>
</dbReference>
<dbReference type="InterPro" id="IPR001466">
    <property type="entry name" value="Beta-lactam-related"/>
</dbReference>
<name>A0A5B9PK58_9BACT</name>
<dbReference type="KEGG" id="mff:MFFC18_27600"/>
<dbReference type="InterPro" id="IPR050491">
    <property type="entry name" value="AmpC-like"/>
</dbReference>